<dbReference type="GO" id="GO:0006779">
    <property type="term" value="P:porphyrin-containing compound biosynthetic process"/>
    <property type="evidence" value="ECO:0007669"/>
    <property type="project" value="InterPro"/>
</dbReference>
<dbReference type="Proteomes" id="UP001445076">
    <property type="component" value="Unassembled WGS sequence"/>
</dbReference>
<dbReference type="InterPro" id="IPR007197">
    <property type="entry name" value="rSAM"/>
</dbReference>
<evidence type="ECO:0000256" key="2">
    <source>
        <dbReference type="ARBA" id="ARBA00014678"/>
    </source>
</evidence>
<dbReference type="EMBL" id="JARKIK010000064">
    <property type="protein sequence ID" value="KAK8730498.1"/>
    <property type="molecule type" value="Genomic_DNA"/>
</dbReference>
<feature type="domain" description="Radical SAM core" evidence="11">
    <location>
        <begin position="58"/>
        <end position="295"/>
    </location>
</feature>
<keyword evidence="4" id="KW-0949">S-adenosyl-L-methionine</keyword>
<dbReference type="SUPFAM" id="SSF102114">
    <property type="entry name" value="Radical SAM enzymes"/>
    <property type="match status" value="1"/>
</dbReference>
<evidence type="ECO:0000256" key="10">
    <source>
        <dbReference type="ARBA" id="ARBA00045130"/>
    </source>
</evidence>
<keyword evidence="8" id="KW-0143">Chaperone</keyword>
<dbReference type="SFLD" id="SFLDG01065">
    <property type="entry name" value="anaerobic_coproporphyrinogen-I"/>
    <property type="match status" value="1"/>
</dbReference>
<evidence type="ECO:0000256" key="3">
    <source>
        <dbReference type="ARBA" id="ARBA00022617"/>
    </source>
</evidence>
<dbReference type="SMART" id="SM00729">
    <property type="entry name" value="Elp3"/>
    <property type="match status" value="1"/>
</dbReference>
<name>A0AAW0WEI9_CHEQU</name>
<evidence type="ECO:0000256" key="9">
    <source>
        <dbReference type="ARBA" id="ARBA00033094"/>
    </source>
</evidence>
<dbReference type="InterPro" id="IPR034505">
    <property type="entry name" value="Coproporphyrinogen-III_oxidase"/>
</dbReference>
<organism evidence="12 13">
    <name type="scientific">Cherax quadricarinatus</name>
    <name type="common">Australian red claw crayfish</name>
    <dbReference type="NCBI Taxonomy" id="27406"/>
    <lineage>
        <taxon>Eukaryota</taxon>
        <taxon>Metazoa</taxon>
        <taxon>Ecdysozoa</taxon>
        <taxon>Arthropoda</taxon>
        <taxon>Crustacea</taxon>
        <taxon>Multicrustacea</taxon>
        <taxon>Malacostraca</taxon>
        <taxon>Eumalacostraca</taxon>
        <taxon>Eucarida</taxon>
        <taxon>Decapoda</taxon>
        <taxon>Pleocyemata</taxon>
        <taxon>Astacidea</taxon>
        <taxon>Parastacoidea</taxon>
        <taxon>Parastacidae</taxon>
        <taxon>Cherax</taxon>
    </lineage>
</organism>
<dbReference type="Pfam" id="PF04055">
    <property type="entry name" value="Radical_SAM"/>
    <property type="match status" value="1"/>
</dbReference>
<dbReference type="PROSITE" id="PS51918">
    <property type="entry name" value="RADICAL_SAM"/>
    <property type="match status" value="1"/>
</dbReference>
<dbReference type="AlphaFoldDB" id="A0AAW0WEI9"/>
<dbReference type="SFLD" id="SFLDF00562">
    <property type="entry name" value="HemN-like__clustered_with_heat"/>
    <property type="match status" value="1"/>
</dbReference>
<comment type="similarity">
    <text evidence="1">Belongs to the anaerobic coproporphyrinogen-III oxidase family. HemW subfamily.</text>
</comment>
<accession>A0AAW0WEI9</accession>
<sequence>MFDYLSVRSTFSLMKVLHSIWKWHPIKVGSISITHVHTLSNEDLKKAEQRLSHATLPKSYINNGSVYVHWPYCRQRCSYCNFVKFIPHPNSYWTVQDNTLEHFMVKELEHSLQHSYITNVKSVYFGGGTPSLARPQMIEKVLETIQAVCSLEGNAEITLEVNPTSFETNKLKDFKSVGVNRVSIGVQALDETSLRLLNRDHSVPEALHCINIAKQLFPGRVSVDLIFGRPNQTTGSLVKELETILSFCDNHISLYQLTLERGTKLFNQHLSGEVKVPSADQMADLYEVAVSLLGDSGFKRYEVSNFAHGCSAESVHNKSYWRGLQYIGIGPGAHSRVVPKNTIEKNNVVYNVYSSKCSEQDKMWSGSRIYEENSFNPTIQLSKNFFSCTIREARVNAADPANWLREVQIKGSGVRKVTAQTVLDIVSEYMASGLRTSEGITAEKWSMFLPQISLFDIFHERTLWLQESKLLCVSKQGLKATSIGLNVLDSILPYLLNILEEKFI</sequence>
<dbReference type="NCBIfam" id="TIGR00539">
    <property type="entry name" value="hemN_rel"/>
    <property type="match status" value="1"/>
</dbReference>
<reference evidence="12 13" key="1">
    <citation type="journal article" date="2024" name="BMC Genomics">
        <title>Genome assembly of redclaw crayfish (Cherax quadricarinatus) provides insights into its immune adaptation and hypoxia tolerance.</title>
        <authorList>
            <person name="Liu Z."/>
            <person name="Zheng J."/>
            <person name="Li H."/>
            <person name="Fang K."/>
            <person name="Wang S."/>
            <person name="He J."/>
            <person name="Zhou D."/>
            <person name="Weng S."/>
            <person name="Chi M."/>
            <person name="Gu Z."/>
            <person name="He J."/>
            <person name="Li F."/>
            <person name="Wang M."/>
        </authorList>
    </citation>
    <scope>NUCLEOTIDE SEQUENCE [LARGE SCALE GENOMIC DNA]</scope>
    <source>
        <strain evidence="12">ZL_2023a</strain>
    </source>
</reference>
<dbReference type="InterPro" id="IPR058240">
    <property type="entry name" value="rSAM_sf"/>
</dbReference>
<dbReference type="GO" id="GO:0005739">
    <property type="term" value="C:mitochondrion"/>
    <property type="evidence" value="ECO:0007669"/>
    <property type="project" value="TreeGrafter"/>
</dbReference>
<dbReference type="InterPro" id="IPR006638">
    <property type="entry name" value="Elp3/MiaA/NifB-like_rSAM"/>
</dbReference>
<evidence type="ECO:0000256" key="8">
    <source>
        <dbReference type="ARBA" id="ARBA00023186"/>
    </source>
</evidence>
<keyword evidence="6" id="KW-0408">Iron</keyword>
<dbReference type="PANTHER" id="PTHR13932:SF5">
    <property type="entry name" value="RADICAL S-ADENOSYL METHIONINE DOMAIN-CONTAINING PROTEIN 1, MITOCHONDRIAL"/>
    <property type="match status" value="1"/>
</dbReference>
<dbReference type="GO" id="GO:0051539">
    <property type="term" value="F:4 iron, 4 sulfur cluster binding"/>
    <property type="evidence" value="ECO:0007669"/>
    <property type="project" value="InterPro"/>
</dbReference>
<keyword evidence="5" id="KW-0479">Metal-binding</keyword>
<evidence type="ECO:0000256" key="4">
    <source>
        <dbReference type="ARBA" id="ARBA00022691"/>
    </source>
</evidence>
<evidence type="ECO:0000313" key="12">
    <source>
        <dbReference type="EMBL" id="KAK8730498.1"/>
    </source>
</evidence>
<evidence type="ECO:0000313" key="13">
    <source>
        <dbReference type="Proteomes" id="UP001445076"/>
    </source>
</evidence>
<dbReference type="SFLD" id="SFLDS00029">
    <property type="entry name" value="Radical_SAM"/>
    <property type="match status" value="1"/>
</dbReference>
<evidence type="ECO:0000259" key="11">
    <source>
        <dbReference type="PROSITE" id="PS51918"/>
    </source>
</evidence>
<gene>
    <name evidence="12" type="ORF">OTU49_008042</name>
</gene>
<keyword evidence="13" id="KW-1185">Reference proteome</keyword>
<dbReference type="PANTHER" id="PTHR13932">
    <property type="entry name" value="COPROPORPHYRINIGEN III OXIDASE"/>
    <property type="match status" value="1"/>
</dbReference>
<dbReference type="GO" id="GO:0046872">
    <property type="term" value="F:metal ion binding"/>
    <property type="evidence" value="ECO:0007669"/>
    <property type="project" value="UniProtKB-KW"/>
</dbReference>
<keyword evidence="3" id="KW-0349">Heme</keyword>
<evidence type="ECO:0000256" key="5">
    <source>
        <dbReference type="ARBA" id="ARBA00022723"/>
    </source>
</evidence>
<dbReference type="InterPro" id="IPR013785">
    <property type="entry name" value="Aldolase_TIM"/>
</dbReference>
<protein>
    <recommendedName>
        <fullName evidence="2">Radical S-adenosyl methionine domain-containing protein 1, mitochondrial</fullName>
    </recommendedName>
    <alternativeName>
        <fullName evidence="9">Putative heme chaperone</fullName>
    </alternativeName>
</protein>
<proteinExistence type="inferred from homology"/>
<dbReference type="Gene3D" id="3.20.20.70">
    <property type="entry name" value="Aldolase class I"/>
    <property type="match status" value="1"/>
</dbReference>
<evidence type="ECO:0000256" key="7">
    <source>
        <dbReference type="ARBA" id="ARBA00023014"/>
    </source>
</evidence>
<dbReference type="InterPro" id="IPR004559">
    <property type="entry name" value="HemW-like"/>
</dbReference>
<dbReference type="CDD" id="cd01335">
    <property type="entry name" value="Radical_SAM"/>
    <property type="match status" value="1"/>
</dbReference>
<comment type="caution">
    <text evidence="12">The sequence shown here is derived from an EMBL/GenBank/DDBJ whole genome shotgun (WGS) entry which is preliminary data.</text>
</comment>
<evidence type="ECO:0000256" key="6">
    <source>
        <dbReference type="ARBA" id="ARBA00023004"/>
    </source>
</evidence>
<comment type="function">
    <text evidence="10">May be a heme chaperone, appears to bind heme. Homologous bacterial proteins do not have oxygen-independent coproporphyrinogen-III oxidase activity. Binds 1 [4Fe-4S] cluster. The cluster is coordinated with 3 cysteines and an exchangeable S-adenosyl-L-methionine.</text>
</comment>
<dbReference type="GO" id="GO:0004109">
    <property type="term" value="F:coproporphyrinogen oxidase activity"/>
    <property type="evidence" value="ECO:0007669"/>
    <property type="project" value="InterPro"/>
</dbReference>
<keyword evidence="7" id="KW-0411">Iron-sulfur</keyword>
<evidence type="ECO:0000256" key="1">
    <source>
        <dbReference type="ARBA" id="ARBA00006100"/>
    </source>
</evidence>